<proteinExistence type="inferred from homology"/>
<dbReference type="NCBIfam" id="TIGR00369">
    <property type="entry name" value="unchar_dom_1"/>
    <property type="match status" value="1"/>
</dbReference>
<dbReference type="Gene3D" id="3.10.129.10">
    <property type="entry name" value="Hotdog Thioesterase"/>
    <property type="match status" value="1"/>
</dbReference>
<evidence type="ECO:0000256" key="2">
    <source>
        <dbReference type="ARBA" id="ARBA00022801"/>
    </source>
</evidence>
<reference evidence="4 5" key="2">
    <citation type="submission" date="2017-02" db="EMBL/GenBank/DDBJ databases">
        <title>A genome survey and senescence transcriptome analysis in Lentinula edodes.</title>
        <authorList>
            <person name="Sakamoto Y."/>
            <person name="Nakade K."/>
            <person name="Sato S."/>
            <person name="Yoshida Y."/>
            <person name="Miyazaki K."/>
            <person name="Natsume S."/>
            <person name="Konno N."/>
        </authorList>
    </citation>
    <scope>NUCLEOTIDE SEQUENCE [LARGE SCALE GENOMIC DNA]</scope>
    <source>
        <strain evidence="4 5">NBRC 111202</strain>
    </source>
</reference>
<dbReference type="STRING" id="5353.A0A1Q3DVP1"/>
<evidence type="ECO:0000259" key="3">
    <source>
        <dbReference type="Pfam" id="PF03061"/>
    </source>
</evidence>
<dbReference type="AlphaFoldDB" id="A0A1Q3DVP1"/>
<keyword evidence="2" id="KW-0378">Hydrolase</keyword>
<dbReference type="Proteomes" id="UP000188533">
    <property type="component" value="Unassembled WGS sequence"/>
</dbReference>
<dbReference type="Pfam" id="PF03061">
    <property type="entry name" value="4HBT"/>
    <property type="match status" value="1"/>
</dbReference>
<sequence>MSSAIVGNGSEEIKAHLKDIPKLFLNGRPNSFAASILRRLTLAEVTIKSNVVEPQRKESLVVYTITVEEDMVNGGGNIHGGCSAFLIDVCSTGSIMALKISQGVASFDVSQSLNIVYHAPATIGENLRIVNTTMTVGRRVASARTEIWSETHHRLSGKCVSKVRAVTHRTFDRDREKVNKTITTLR</sequence>
<feature type="domain" description="Thioesterase" evidence="3">
    <location>
        <begin position="75"/>
        <end position="153"/>
    </location>
</feature>
<comment type="caution">
    <text evidence="4">The sequence shown here is derived from an EMBL/GenBank/DDBJ whole genome shotgun (WGS) entry which is preliminary data.</text>
</comment>
<dbReference type="PANTHER" id="PTHR21660:SF1">
    <property type="entry name" value="ACYL-COENZYME A THIOESTERASE 13"/>
    <property type="match status" value="1"/>
</dbReference>
<dbReference type="CDD" id="cd03443">
    <property type="entry name" value="PaaI_thioesterase"/>
    <property type="match status" value="1"/>
</dbReference>
<evidence type="ECO:0000256" key="1">
    <source>
        <dbReference type="ARBA" id="ARBA00008324"/>
    </source>
</evidence>
<dbReference type="InterPro" id="IPR029069">
    <property type="entry name" value="HotDog_dom_sf"/>
</dbReference>
<protein>
    <submittedName>
        <fullName evidence="4">Acyl-coenzyme A thioesterase 13</fullName>
    </submittedName>
</protein>
<keyword evidence="5" id="KW-1185">Reference proteome</keyword>
<dbReference type="GO" id="GO:0047617">
    <property type="term" value="F:fatty acyl-CoA hydrolase activity"/>
    <property type="evidence" value="ECO:0007669"/>
    <property type="project" value="InterPro"/>
</dbReference>
<dbReference type="PANTHER" id="PTHR21660">
    <property type="entry name" value="THIOESTERASE SUPERFAMILY MEMBER-RELATED"/>
    <property type="match status" value="1"/>
</dbReference>
<dbReference type="InterPro" id="IPR006683">
    <property type="entry name" value="Thioestr_dom"/>
</dbReference>
<accession>A0A1Q3DVP1</accession>
<dbReference type="SUPFAM" id="SSF54637">
    <property type="entry name" value="Thioesterase/thiol ester dehydrase-isomerase"/>
    <property type="match status" value="1"/>
</dbReference>
<organism evidence="4 5">
    <name type="scientific">Lentinula edodes</name>
    <name type="common">Shiitake mushroom</name>
    <name type="synonym">Lentinus edodes</name>
    <dbReference type="NCBI Taxonomy" id="5353"/>
    <lineage>
        <taxon>Eukaryota</taxon>
        <taxon>Fungi</taxon>
        <taxon>Dikarya</taxon>
        <taxon>Basidiomycota</taxon>
        <taxon>Agaricomycotina</taxon>
        <taxon>Agaricomycetes</taxon>
        <taxon>Agaricomycetidae</taxon>
        <taxon>Agaricales</taxon>
        <taxon>Marasmiineae</taxon>
        <taxon>Omphalotaceae</taxon>
        <taxon>Lentinula</taxon>
    </lineage>
</organism>
<evidence type="ECO:0000313" key="4">
    <source>
        <dbReference type="EMBL" id="GAV99062.1"/>
    </source>
</evidence>
<reference evidence="4 5" key="1">
    <citation type="submission" date="2016-08" db="EMBL/GenBank/DDBJ databases">
        <authorList>
            <consortium name="Lentinula edodes genome sequencing consortium"/>
            <person name="Sakamoto Y."/>
            <person name="Nakade K."/>
            <person name="Sato S."/>
            <person name="Yoshida Y."/>
            <person name="Miyazaki K."/>
            <person name="Natsume S."/>
            <person name="Konno N."/>
        </authorList>
    </citation>
    <scope>NUCLEOTIDE SEQUENCE [LARGE SCALE GENOMIC DNA]</scope>
    <source>
        <strain evidence="4 5">NBRC 111202</strain>
    </source>
</reference>
<name>A0A1Q3DVP1_LENED</name>
<evidence type="ECO:0000313" key="5">
    <source>
        <dbReference type="Proteomes" id="UP000188533"/>
    </source>
</evidence>
<dbReference type="EMBL" id="BDGU01000007">
    <property type="protein sequence ID" value="GAV99062.1"/>
    <property type="molecule type" value="Genomic_DNA"/>
</dbReference>
<comment type="similarity">
    <text evidence="1">Belongs to the thioesterase PaaI family.</text>
</comment>
<dbReference type="InterPro" id="IPR039298">
    <property type="entry name" value="ACOT13"/>
</dbReference>
<gene>
    <name evidence="4" type="ORF">LENED_000492</name>
</gene>
<dbReference type="InterPro" id="IPR003736">
    <property type="entry name" value="PAAI_dom"/>
</dbReference>